<evidence type="ECO:0000256" key="6">
    <source>
        <dbReference type="SAM" id="MobiDB-lite"/>
    </source>
</evidence>
<keyword evidence="3 4" id="KW-0687">Ribonucleoprotein</keyword>
<dbReference type="SUPFAM" id="SSF64263">
    <property type="entry name" value="Prokaryotic ribosomal protein L17"/>
    <property type="match status" value="1"/>
</dbReference>
<comment type="similarity">
    <text evidence="1 4 5">Belongs to the bacterial ribosomal protein bL17 family.</text>
</comment>
<dbReference type="Pfam" id="PF01196">
    <property type="entry name" value="Ribosomal_L17"/>
    <property type="match status" value="1"/>
</dbReference>
<feature type="compositionally biased region" description="Basic and acidic residues" evidence="6">
    <location>
        <begin position="164"/>
        <end position="173"/>
    </location>
</feature>
<dbReference type="GO" id="GO:0006412">
    <property type="term" value="P:translation"/>
    <property type="evidence" value="ECO:0007669"/>
    <property type="project" value="UniProtKB-UniRule"/>
</dbReference>
<dbReference type="PANTHER" id="PTHR14413:SF16">
    <property type="entry name" value="LARGE RIBOSOMAL SUBUNIT PROTEIN BL17M"/>
    <property type="match status" value="1"/>
</dbReference>
<dbReference type="PANTHER" id="PTHR14413">
    <property type="entry name" value="RIBOSOMAL PROTEIN L17"/>
    <property type="match status" value="1"/>
</dbReference>
<protein>
    <recommendedName>
        <fullName evidence="4">Large ribosomal subunit protein bL17</fullName>
    </recommendedName>
</protein>
<comment type="caution">
    <text evidence="7">The sequence shown here is derived from an EMBL/GenBank/DDBJ whole genome shotgun (WGS) entry which is preliminary data.</text>
</comment>
<dbReference type="HAMAP" id="MF_01368">
    <property type="entry name" value="Ribosomal_bL17"/>
    <property type="match status" value="1"/>
</dbReference>
<dbReference type="InterPro" id="IPR036373">
    <property type="entry name" value="Ribosomal_bL17_sf"/>
</dbReference>
<evidence type="ECO:0000256" key="3">
    <source>
        <dbReference type="ARBA" id="ARBA00023274"/>
    </source>
</evidence>
<name>A0A927IK50_9BACT</name>
<comment type="subunit">
    <text evidence="4">Part of the 50S ribosomal subunit. Contacts protein L32.</text>
</comment>
<evidence type="ECO:0000313" key="7">
    <source>
        <dbReference type="EMBL" id="MBD5782534.1"/>
    </source>
</evidence>
<keyword evidence="2 4" id="KW-0689">Ribosomal protein</keyword>
<evidence type="ECO:0000256" key="1">
    <source>
        <dbReference type="ARBA" id="ARBA00008777"/>
    </source>
</evidence>
<dbReference type="GO" id="GO:0022625">
    <property type="term" value="C:cytosolic large ribosomal subunit"/>
    <property type="evidence" value="ECO:0007669"/>
    <property type="project" value="TreeGrafter"/>
</dbReference>
<dbReference type="GO" id="GO:0003735">
    <property type="term" value="F:structural constituent of ribosome"/>
    <property type="evidence" value="ECO:0007669"/>
    <property type="project" value="InterPro"/>
</dbReference>
<dbReference type="FunFam" id="3.90.1030.10:FF:000001">
    <property type="entry name" value="50S ribosomal protein L17"/>
    <property type="match status" value="1"/>
</dbReference>
<evidence type="ECO:0000313" key="8">
    <source>
        <dbReference type="Proteomes" id="UP000622317"/>
    </source>
</evidence>
<dbReference type="Proteomes" id="UP000622317">
    <property type="component" value="Unassembled WGS sequence"/>
</dbReference>
<evidence type="ECO:0000256" key="5">
    <source>
        <dbReference type="RuleBase" id="RU000660"/>
    </source>
</evidence>
<dbReference type="NCBIfam" id="TIGR00059">
    <property type="entry name" value="L17"/>
    <property type="match status" value="1"/>
</dbReference>
<keyword evidence="8" id="KW-1185">Reference proteome</keyword>
<organism evidence="7 8">
    <name type="scientific">Pelagicoccus enzymogenes</name>
    <dbReference type="NCBI Taxonomy" id="2773457"/>
    <lineage>
        <taxon>Bacteria</taxon>
        <taxon>Pseudomonadati</taxon>
        <taxon>Verrucomicrobiota</taxon>
        <taxon>Opitutia</taxon>
        <taxon>Puniceicoccales</taxon>
        <taxon>Pelagicoccaceae</taxon>
        <taxon>Pelagicoccus</taxon>
    </lineage>
</organism>
<evidence type="ECO:0000256" key="2">
    <source>
        <dbReference type="ARBA" id="ARBA00022980"/>
    </source>
</evidence>
<dbReference type="InterPro" id="IPR000456">
    <property type="entry name" value="Ribosomal_bL17"/>
</dbReference>
<dbReference type="AlphaFoldDB" id="A0A927IK50"/>
<feature type="region of interest" description="Disordered" evidence="6">
    <location>
        <begin position="121"/>
        <end position="173"/>
    </location>
</feature>
<dbReference type="EMBL" id="JACYFG010000061">
    <property type="protein sequence ID" value="MBD5782534.1"/>
    <property type="molecule type" value="Genomic_DNA"/>
</dbReference>
<proteinExistence type="inferred from homology"/>
<gene>
    <name evidence="4 7" type="primary">rplQ</name>
    <name evidence="7" type="ORF">IEN85_23750</name>
</gene>
<accession>A0A927IK50</accession>
<dbReference type="InterPro" id="IPR047859">
    <property type="entry name" value="Ribosomal_bL17_CS"/>
</dbReference>
<dbReference type="RefSeq" id="WP_191619610.1">
    <property type="nucleotide sequence ID" value="NZ_JACYFG010000061.1"/>
</dbReference>
<sequence length="173" mass="19360">MRHRKHRNQLGVKKEHREALLANLSTALIQRGRIKTTLKKAKALRPFVEKVITLAKKGSLHDRRIAISRVRDVDVVHELFEEKVEQFKDRNGGYTRIYKIGTRRGDAAEMALIELIDADDEGYGKKNKPKAKKAEKPAAEEAAPEAEASAEEAPAAEAEAPAAEETKKEEEAK</sequence>
<reference evidence="7" key="1">
    <citation type="submission" date="2020-09" db="EMBL/GenBank/DDBJ databases">
        <title>Pelagicoccus enzymogenes sp. nov. with an EPS production, isolated from marine sediment.</title>
        <authorList>
            <person name="Feng X."/>
        </authorList>
    </citation>
    <scope>NUCLEOTIDE SEQUENCE</scope>
    <source>
        <strain evidence="7">NFK12</strain>
    </source>
</reference>
<feature type="compositionally biased region" description="Low complexity" evidence="6">
    <location>
        <begin position="151"/>
        <end position="163"/>
    </location>
</feature>
<dbReference type="Gene3D" id="3.90.1030.10">
    <property type="entry name" value="Ribosomal protein L17"/>
    <property type="match status" value="1"/>
</dbReference>
<evidence type="ECO:0000256" key="4">
    <source>
        <dbReference type="HAMAP-Rule" id="MF_01368"/>
    </source>
</evidence>
<dbReference type="PROSITE" id="PS01167">
    <property type="entry name" value="RIBOSOMAL_L17"/>
    <property type="match status" value="1"/>
</dbReference>